<evidence type="ECO:0000313" key="4">
    <source>
        <dbReference type="Proteomes" id="UP000070092"/>
    </source>
</evidence>
<gene>
    <name evidence="3" type="ORF">DW137_09315</name>
    <name evidence="2" type="ORF">HMPREF3196_00285</name>
</gene>
<dbReference type="Proteomes" id="UP000283727">
    <property type="component" value="Unassembled WGS sequence"/>
</dbReference>
<dbReference type="AlphaFoldDB" id="A0A133KSC6"/>
<dbReference type="EMBL" id="QRLR01000006">
    <property type="protein sequence ID" value="RHJ22021.1"/>
    <property type="molecule type" value="Genomic_DNA"/>
</dbReference>
<feature type="transmembrane region" description="Helical" evidence="1">
    <location>
        <begin position="54"/>
        <end position="79"/>
    </location>
</feature>
<sequence>MEVVEMMALLAMVGFTILVIMTAIFLLMFLFFGSPAGIKFTEIFNWATTSGVESVWNIGFTALLLLIPVAIQFGIFMLSQLISRDWLRFLAAPVIYLPVAWFVFDATRQYEYFQHKWIVAAALLLYVVPIIGSWLWIINDSYRRIKASR</sequence>
<feature type="transmembrane region" description="Helical" evidence="1">
    <location>
        <begin position="86"/>
        <end position="104"/>
    </location>
</feature>
<evidence type="ECO:0000256" key="1">
    <source>
        <dbReference type="SAM" id="Phobius"/>
    </source>
</evidence>
<reference evidence="2 4" key="1">
    <citation type="submission" date="2016-01" db="EMBL/GenBank/DDBJ databases">
        <authorList>
            <person name="Oliw E.H."/>
        </authorList>
    </citation>
    <scope>NUCLEOTIDE SEQUENCE [LARGE SCALE GENOMIC DNA]</scope>
    <source>
        <strain evidence="2 4">MJR8628B</strain>
    </source>
</reference>
<keyword evidence="1" id="KW-0812">Transmembrane</keyword>
<protein>
    <submittedName>
        <fullName evidence="2">Uncharacterized protein</fullName>
    </submittedName>
</protein>
<proteinExistence type="predicted"/>
<keyword evidence="1" id="KW-1133">Transmembrane helix</keyword>
<evidence type="ECO:0000313" key="5">
    <source>
        <dbReference type="Proteomes" id="UP000283727"/>
    </source>
</evidence>
<reference evidence="3 5" key="2">
    <citation type="submission" date="2018-08" db="EMBL/GenBank/DDBJ databases">
        <title>A genome reference for cultivated species of the human gut microbiota.</title>
        <authorList>
            <person name="Zou Y."/>
            <person name="Xue W."/>
            <person name="Luo G."/>
        </authorList>
    </citation>
    <scope>NUCLEOTIDE SEQUENCE [LARGE SCALE GENOMIC DNA]</scope>
    <source>
        <strain evidence="3 5">AM12-10</strain>
    </source>
</reference>
<dbReference type="EMBL" id="LRPO01000013">
    <property type="protein sequence ID" value="KWZ82428.1"/>
    <property type="molecule type" value="Genomic_DNA"/>
</dbReference>
<accession>A0A133KSC6</accession>
<comment type="caution">
    <text evidence="2">The sequence shown here is derived from an EMBL/GenBank/DDBJ whole genome shotgun (WGS) entry which is preliminary data.</text>
</comment>
<evidence type="ECO:0000313" key="3">
    <source>
        <dbReference type="EMBL" id="RHJ22021.1"/>
    </source>
</evidence>
<dbReference type="Proteomes" id="UP000070092">
    <property type="component" value="Unassembled WGS sequence"/>
</dbReference>
<keyword evidence="1" id="KW-0472">Membrane</keyword>
<evidence type="ECO:0000313" key="2">
    <source>
        <dbReference type="EMBL" id="KWZ82428.1"/>
    </source>
</evidence>
<name>A0A133KSC6_BIFBI</name>
<dbReference type="PATRIC" id="fig|1681.53.peg.275"/>
<feature type="transmembrane region" description="Helical" evidence="1">
    <location>
        <begin position="116"/>
        <end position="139"/>
    </location>
</feature>
<organism evidence="2 4">
    <name type="scientific">Bifidobacterium bifidum</name>
    <dbReference type="NCBI Taxonomy" id="1681"/>
    <lineage>
        <taxon>Bacteria</taxon>
        <taxon>Bacillati</taxon>
        <taxon>Actinomycetota</taxon>
        <taxon>Actinomycetes</taxon>
        <taxon>Bifidobacteriales</taxon>
        <taxon>Bifidobacteriaceae</taxon>
        <taxon>Bifidobacterium</taxon>
    </lineage>
</organism>
<feature type="transmembrane region" description="Helical" evidence="1">
    <location>
        <begin position="7"/>
        <end position="34"/>
    </location>
</feature>